<accession>A0A6A6IVV6</accession>
<reference evidence="1" key="1">
    <citation type="journal article" date="2020" name="Stud. Mycol.">
        <title>101 Dothideomycetes genomes: a test case for predicting lifestyles and emergence of pathogens.</title>
        <authorList>
            <person name="Haridas S."/>
            <person name="Albert R."/>
            <person name="Binder M."/>
            <person name="Bloem J."/>
            <person name="Labutti K."/>
            <person name="Salamov A."/>
            <person name="Andreopoulos B."/>
            <person name="Baker S."/>
            <person name="Barry K."/>
            <person name="Bills G."/>
            <person name="Bluhm B."/>
            <person name="Cannon C."/>
            <person name="Castanera R."/>
            <person name="Culley D."/>
            <person name="Daum C."/>
            <person name="Ezra D."/>
            <person name="Gonzalez J."/>
            <person name="Henrissat B."/>
            <person name="Kuo A."/>
            <person name="Liang C."/>
            <person name="Lipzen A."/>
            <person name="Lutzoni F."/>
            <person name="Magnuson J."/>
            <person name="Mondo S."/>
            <person name="Nolan M."/>
            <person name="Ohm R."/>
            <person name="Pangilinan J."/>
            <person name="Park H.-J."/>
            <person name="Ramirez L."/>
            <person name="Alfaro M."/>
            <person name="Sun H."/>
            <person name="Tritt A."/>
            <person name="Yoshinaga Y."/>
            <person name="Zwiers L.-H."/>
            <person name="Turgeon B."/>
            <person name="Goodwin S."/>
            <person name="Spatafora J."/>
            <person name="Crous P."/>
            <person name="Grigoriev I."/>
        </authorList>
    </citation>
    <scope>NUCLEOTIDE SEQUENCE</scope>
    <source>
        <strain evidence="1">CBS 122368</strain>
    </source>
</reference>
<dbReference type="GeneID" id="54573055"/>
<sequence length="108" mass="11463">MADDTTDQPSEHPASVMDWIKNVSEAAKERVVAVSSDELPNDVKEYIIAHPYQTSFYVASGVVFSYPALLSGPLLAAFGWTSVGPRAASIASAIQTASTPAHGFFATM</sequence>
<evidence type="ECO:0000313" key="1">
    <source>
        <dbReference type="EMBL" id="KAF2254207.1"/>
    </source>
</evidence>
<dbReference type="Proteomes" id="UP000800094">
    <property type="component" value="Unassembled WGS sequence"/>
</dbReference>
<keyword evidence="2" id="KW-1185">Reference proteome</keyword>
<dbReference type="OrthoDB" id="440424at2759"/>
<protein>
    <submittedName>
        <fullName evidence="1">Uncharacterized protein</fullName>
    </submittedName>
</protein>
<proteinExistence type="predicted"/>
<evidence type="ECO:0000313" key="2">
    <source>
        <dbReference type="Proteomes" id="UP000800094"/>
    </source>
</evidence>
<name>A0A6A6IVV6_9PLEO</name>
<gene>
    <name evidence="1" type="ORF">BU26DRAFT_134966</name>
</gene>
<dbReference type="AlphaFoldDB" id="A0A6A6IVV6"/>
<organism evidence="1 2">
    <name type="scientific">Trematosphaeria pertusa</name>
    <dbReference type="NCBI Taxonomy" id="390896"/>
    <lineage>
        <taxon>Eukaryota</taxon>
        <taxon>Fungi</taxon>
        <taxon>Dikarya</taxon>
        <taxon>Ascomycota</taxon>
        <taxon>Pezizomycotina</taxon>
        <taxon>Dothideomycetes</taxon>
        <taxon>Pleosporomycetidae</taxon>
        <taxon>Pleosporales</taxon>
        <taxon>Massarineae</taxon>
        <taxon>Trematosphaeriaceae</taxon>
        <taxon>Trematosphaeria</taxon>
    </lineage>
</organism>
<dbReference type="RefSeq" id="XP_033689211.1">
    <property type="nucleotide sequence ID" value="XM_033819725.1"/>
</dbReference>
<dbReference type="EMBL" id="ML987190">
    <property type="protein sequence ID" value="KAF2254207.1"/>
    <property type="molecule type" value="Genomic_DNA"/>
</dbReference>